<protein>
    <submittedName>
        <fullName evidence="1">Uncharacterized protein</fullName>
    </submittedName>
</protein>
<gene>
    <name evidence="1" type="ORF">AURANDRAFT_69132</name>
</gene>
<feature type="non-terminal residue" evidence="1">
    <location>
        <position position="493"/>
    </location>
</feature>
<evidence type="ECO:0000313" key="2">
    <source>
        <dbReference type="Proteomes" id="UP000002729"/>
    </source>
</evidence>
<reference evidence="1 2" key="1">
    <citation type="journal article" date="2011" name="Proc. Natl. Acad. Sci. U.S.A.">
        <title>Niche of harmful alga Aureococcus anophagefferens revealed through ecogenomics.</title>
        <authorList>
            <person name="Gobler C.J."/>
            <person name="Berry D.L."/>
            <person name="Dyhrman S.T."/>
            <person name="Wilhelm S.W."/>
            <person name="Salamov A."/>
            <person name="Lobanov A.V."/>
            <person name="Zhang Y."/>
            <person name="Collier J.L."/>
            <person name="Wurch L.L."/>
            <person name="Kustka A.B."/>
            <person name="Dill B.D."/>
            <person name="Shah M."/>
            <person name="VerBerkmoes N.C."/>
            <person name="Kuo A."/>
            <person name="Terry A."/>
            <person name="Pangilinan J."/>
            <person name="Lindquist E.A."/>
            <person name="Lucas S."/>
            <person name="Paulsen I.T."/>
            <person name="Hattenrath-Lehmann T.K."/>
            <person name="Talmage S.C."/>
            <person name="Walker E.A."/>
            <person name="Koch F."/>
            <person name="Burson A.M."/>
            <person name="Marcoval M.A."/>
            <person name="Tang Y.Z."/>
            <person name="Lecleir G.R."/>
            <person name="Coyne K.J."/>
            <person name="Berg G.M."/>
            <person name="Bertrand E.M."/>
            <person name="Saito M.A."/>
            <person name="Gladyshev V.N."/>
            <person name="Grigoriev I.V."/>
        </authorList>
    </citation>
    <scope>NUCLEOTIDE SEQUENCE [LARGE SCALE GENOMIC DNA]</scope>
    <source>
        <strain evidence="2">CCMP 1984</strain>
    </source>
</reference>
<dbReference type="RefSeq" id="XP_009043133.1">
    <property type="nucleotide sequence ID" value="XM_009044885.1"/>
</dbReference>
<sequence length="493" mass="51744">MAREKAAEMQVNMRVNDALARLGREESDISKEFTQEINDLIEDLRGQKGLSRAAGAYVVHAIFGVACSNKGGALKAISDALLAGKQTLLEAFPFEMASPLGKPAARGLECLALGAQLVACLDLEPEDAMDPRAPHMRLRRNERGRGDDDGADAFVAAHFNRTHVLPLEVLSLLPGGPVAPVLAKQPKKLIHALIVAGTMDIVVDILKEIKGMVLIDGSWRIVATPDVPFAHKFAAAYKAYVGRLGPASGCEADAVAHAGDAHDMDHTLQTVVVERGAGAVVPRIKVLEIGPGAAARGVATVERMTVASVVLALARLPPAGAVNELAKLPSEIDDLAARMKRCLAIKLPVGDESDAAESPAAAGGASAERTAFGRDVLTAILHADGDCFRVSDWMQKSRVKALKNRIVDGGPGGDIEVVVDGKSEKLLAAGSGALFREVVDAGLGMVIDVSTPSTNDTKRGKRAVPFFLKYGLPSTPDELAEVENALAELTGGV</sequence>
<dbReference type="KEGG" id="aaf:AURANDRAFT_69132"/>
<dbReference type="AlphaFoldDB" id="F0YRU0"/>
<evidence type="ECO:0000313" key="1">
    <source>
        <dbReference type="EMBL" id="EGB02169.1"/>
    </source>
</evidence>
<keyword evidence="2" id="KW-1185">Reference proteome</keyword>
<organism evidence="2">
    <name type="scientific">Aureococcus anophagefferens</name>
    <name type="common">Harmful bloom alga</name>
    <dbReference type="NCBI Taxonomy" id="44056"/>
    <lineage>
        <taxon>Eukaryota</taxon>
        <taxon>Sar</taxon>
        <taxon>Stramenopiles</taxon>
        <taxon>Ochrophyta</taxon>
        <taxon>Pelagophyceae</taxon>
        <taxon>Pelagomonadales</taxon>
        <taxon>Pelagomonadaceae</taxon>
        <taxon>Aureococcus</taxon>
    </lineage>
</organism>
<accession>F0YRU0</accession>
<dbReference type="GeneID" id="20227260"/>
<dbReference type="Proteomes" id="UP000002729">
    <property type="component" value="Unassembled WGS sequence"/>
</dbReference>
<name>F0YRU0_AURAN</name>
<dbReference type="InParanoid" id="F0YRU0"/>
<dbReference type="EMBL" id="GL833749">
    <property type="protein sequence ID" value="EGB02169.1"/>
    <property type="molecule type" value="Genomic_DNA"/>
</dbReference>
<proteinExistence type="predicted"/>